<dbReference type="Pfam" id="PF01098">
    <property type="entry name" value="FTSW_RODA_SPOVE"/>
    <property type="match status" value="1"/>
</dbReference>
<dbReference type="PANTHER" id="PTHR30474:SF1">
    <property type="entry name" value="PEPTIDOGLYCAN GLYCOSYLTRANSFERASE MRDB"/>
    <property type="match status" value="1"/>
</dbReference>
<gene>
    <name evidence="7" type="ORF">UU14_C0009G0032</name>
</gene>
<feature type="transmembrane region" description="Helical" evidence="6">
    <location>
        <begin position="113"/>
        <end position="130"/>
    </location>
</feature>
<feature type="transmembrane region" description="Helical" evidence="6">
    <location>
        <begin position="310"/>
        <end position="334"/>
    </location>
</feature>
<proteinExistence type="predicted"/>
<feature type="transmembrane region" description="Helical" evidence="6">
    <location>
        <begin position="28"/>
        <end position="45"/>
    </location>
</feature>
<sequence>MIISSLLLSGAGLLLLFFSDQSLFNRQLISVVIGIVLFFVFRRIDARMLQRVWWIWYALVIVMLALVFLGPEVRGAQRWIELFGERIQPSELMKPLFVVSLAGYVSMRKKFGLKQFILFVLFFIAPFLLVFEEPDLGNAVVYLFTFLSLLFISQFQLRYYILPILILLVGIPFTWPHLENYQKLRILTFINPTYDIQGAGYNAYQALIAVGSGGWLGKGLGQGTQSKLAFLPEYHTDFVFAAGIEQVGFIGGLVLLVLYAYFLFSILNNGSHIGSFPRLVVWGIFAQLLIQIIVNIGMNVGLIPITGITLPLVSFGGSSIMGIFIGLGIIASVTRQKQEPIAIR</sequence>
<dbReference type="GO" id="GO:0051301">
    <property type="term" value="P:cell division"/>
    <property type="evidence" value="ECO:0007669"/>
    <property type="project" value="InterPro"/>
</dbReference>
<feature type="transmembrane region" description="Helical" evidence="6">
    <location>
        <begin position="52"/>
        <end position="70"/>
    </location>
</feature>
<evidence type="ECO:0000256" key="5">
    <source>
        <dbReference type="ARBA" id="ARBA00023136"/>
    </source>
</evidence>
<reference evidence="7 8" key="1">
    <citation type="journal article" date="2015" name="Nature">
        <title>rRNA introns, odd ribosomes, and small enigmatic genomes across a large radiation of phyla.</title>
        <authorList>
            <person name="Brown C.T."/>
            <person name="Hug L.A."/>
            <person name="Thomas B.C."/>
            <person name="Sharon I."/>
            <person name="Castelle C.J."/>
            <person name="Singh A."/>
            <person name="Wilkins M.J."/>
            <person name="Williams K.H."/>
            <person name="Banfield J.F."/>
        </authorList>
    </citation>
    <scope>NUCLEOTIDE SEQUENCE [LARGE SCALE GENOMIC DNA]</scope>
</reference>
<protein>
    <submittedName>
        <fullName evidence="7">Rod shape-determining protein RodA</fullName>
    </submittedName>
</protein>
<evidence type="ECO:0000313" key="8">
    <source>
        <dbReference type="Proteomes" id="UP000034664"/>
    </source>
</evidence>
<keyword evidence="5 6" id="KW-0472">Membrane</keyword>
<evidence type="ECO:0000256" key="3">
    <source>
        <dbReference type="ARBA" id="ARBA00022960"/>
    </source>
</evidence>
<dbReference type="GO" id="GO:0005886">
    <property type="term" value="C:plasma membrane"/>
    <property type="evidence" value="ECO:0007669"/>
    <property type="project" value="TreeGrafter"/>
</dbReference>
<evidence type="ECO:0000313" key="7">
    <source>
        <dbReference type="EMBL" id="KKR72251.1"/>
    </source>
</evidence>
<dbReference type="AlphaFoldDB" id="A0A0G0TBR8"/>
<evidence type="ECO:0000256" key="4">
    <source>
        <dbReference type="ARBA" id="ARBA00022989"/>
    </source>
</evidence>
<feature type="transmembrane region" description="Helical" evidence="6">
    <location>
        <begin position="279"/>
        <end position="298"/>
    </location>
</feature>
<feature type="transmembrane region" description="Helical" evidence="6">
    <location>
        <begin position="136"/>
        <end position="152"/>
    </location>
</feature>
<dbReference type="InterPro" id="IPR001182">
    <property type="entry name" value="FtsW/RodA"/>
</dbReference>
<evidence type="ECO:0000256" key="6">
    <source>
        <dbReference type="SAM" id="Phobius"/>
    </source>
</evidence>
<comment type="caution">
    <text evidence="7">The sequence shown here is derived from an EMBL/GenBank/DDBJ whole genome shotgun (WGS) entry which is preliminary data.</text>
</comment>
<accession>A0A0G0TBR8</accession>
<keyword evidence="4 6" id="KW-1133">Transmembrane helix</keyword>
<dbReference type="GO" id="GO:0015648">
    <property type="term" value="F:lipid-linked peptidoglycan transporter activity"/>
    <property type="evidence" value="ECO:0007669"/>
    <property type="project" value="TreeGrafter"/>
</dbReference>
<dbReference type="GO" id="GO:0032153">
    <property type="term" value="C:cell division site"/>
    <property type="evidence" value="ECO:0007669"/>
    <property type="project" value="TreeGrafter"/>
</dbReference>
<dbReference type="GO" id="GO:0008360">
    <property type="term" value="P:regulation of cell shape"/>
    <property type="evidence" value="ECO:0007669"/>
    <property type="project" value="UniProtKB-KW"/>
</dbReference>
<feature type="transmembrane region" description="Helical" evidence="6">
    <location>
        <begin position="159"/>
        <end position="178"/>
    </location>
</feature>
<comment type="subcellular location">
    <subcellularLocation>
        <location evidence="1">Membrane</location>
        <topology evidence="1">Multi-pass membrane protein</topology>
    </subcellularLocation>
</comment>
<keyword evidence="3" id="KW-0133">Cell shape</keyword>
<feature type="transmembrane region" description="Helical" evidence="6">
    <location>
        <begin position="247"/>
        <end position="267"/>
    </location>
</feature>
<dbReference type="PANTHER" id="PTHR30474">
    <property type="entry name" value="CELL CYCLE PROTEIN"/>
    <property type="match status" value="1"/>
</dbReference>
<keyword evidence="2 6" id="KW-0812">Transmembrane</keyword>
<organism evidence="7 8">
    <name type="scientific">Candidatus Roizmanbacteria bacterium GW2011_GWB1_40_7</name>
    <dbReference type="NCBI Taxonomy" id="1618482"/>
    <lineage>
        <taxon>Bacteria</taxon>
        <taxon>Candidatus Roizmaniibacteriota</taxon>
    </lineage>
</organism>
<dbReference type="EMBL" id="LBZM01000009">
    <property type="protein sequence ID" value="KKR72251.1"/>
    <property type="molecule type" value="Genomic_DNA"/>
</dbReference>
<name>A0A0G0TBR8_9BACT</name>
<dbReference type="Proteomes" id="UP000034664">
    <property type="component" value="Unassembled WGS sequence"/>
</dbReference>
<evidence type="ECO:0000256" key="1">
    <source>
        <dbReference type="ARBA" id="ARBA00004141"/>
    </source>
</evidence>
<evidence type="ECO:0000256" key="2">
    <source>
        <dbReference type="ARBA" id="ARBA00022692"/>
    </source>
</evidence>